<dbReference type="OrthoDB" id="5215911at2759"/>
<keyword evidence="8" id="KW-1185">Reference proteome</keyword>
<evidence type="ECO:0000313" key="8">
    <source>
        <dbReference type="Proteomes" id="UP000662931"/>
    </source>
</evidence>
<feature type="transmembrane region" description="Helical" evidence="6">
    <location>
        <begin position="555"/>
        <end position="576"/>
    </location>
</feature>
<proteinExistence type="predicted"/>
<accession>A0A875RQA7</accession>
<organism evidence="7 8">
    <name type="scientific">Eeniella nana</name>
    <name type="common">Yeast</name>
    <name type="synonym">Brettanomyces nanus</name>
    <dbReference type="NCBI Taxonomy" id="13502"/>
    <lineage>
        <taxon>Eukaryota</taxon>
        <taxon>Fungi</taxon>
        <taxon>Dikarya</taxon>
        <taxon>Ascomycota</taxon>
        <taxon>Saccharomycotina</taxon>
        <taxon>Pichiomycetes</taxon>
        <taxon>Pichiales</taxon>
        <taxon>Pichiaceae</taxon>
        <taxon>Brettanomyces</taxon>
    </lineage>
</organism>
<dbReference type="Gene3D" id="1.20.1250.20">
    <property type="entry name" value="MFS general substrate transporter like domains"/>
    <property type="match status" value="1"/>
</dbReference>
<name>A0A875RQA7_EENNA</name>
<sequence>MEKYTDLNHPLYVPGTFSIYSSAVIRQLKKEQNRRRSSFTTNNSSSKSLSSESGQMAPGVEKVTLQPHDLGLDYNYRYDSKVPLELIPELKTRYGVILLPQPTNSPNDPFNWSFRRKTVHFLILMSLTALSAAITNNASTPQDSINNLTNISYDTLNNSAGVLFISIAISTWLYAPLATLVGRKISFILGMLLSIAGSVWYASMAHSGDSFGSQVLIGFSEGSTEAQVQLCLSSILFRHQLGSVITIYVLSYCLGTYLGPLVANYVAERSSFRWVGWTNVIASVVGLLVVILLFEEDLFDYSRFKHHTTDAVFNFSLAQHGILSNEDDLTLGFFDKKWGRWKRFSPISLPENRDYHNVLQFVKQYFKLLVFNLKCLWFPPVLFAGVVWGLQNSILTFYLTTEDTDLGSRNFNYSSQKVALMNIPCIIGSTIGSLYSGSLTDYFILWMARRKNGIVESEFRLYFSFLSGIIGCIGLVMFGIGVAKELDWRVFYVGLGFIAYMFSSACNLSMLYVIDTYDQLILETLVAVALINNIMGCIFTFACSPWLNSSGTQNTYIALAVITFAVMLLAVPYLIWGKTWRKATKNTYLQMVRARGGDTTTI</sequence>
<evidence type="ECO:0000256" key="2">
    <source>
        <dbReference type="ARBA" id="ARBA00022692"/>
    </source>
</evidence>
<dbReference type="Pfam" id="PF07690">
    <property type="entry name" value="MFS_1"/>
    <property type="match status" value="1"/>
</dbReference>
<dbReference type="InterPro" id="IPR011701">
    <property type="entry name" value="MFS"/>
</dbReference>
<evidence type="ECO:0008006" key="9">
    <source>
        <dbReference type="Google" id="ProtNLM"/>
    </source>
</evidence>
<feature type="transmembrane region" description="Helical" evidence="6">
    <location>
        <begin position="459"/>
        <end position="483"/>
    </location>
</feature>
<dbReference type="Proteomes" id="UP000662931">
    <property type="component" value="Chromosome 4"/>
</dbReference>
<dbReference type="EMBL" id="CP064815">
    <property type="protein sequence ID" value="QPG76370.1"/>
    <property type="molecule type" value="Genomic_DNA"/>
</dbReference>
<evidence type="ECO:0000313" key="7">
    <source>
        <dbReference type="EMBL" id="QPG76370.1"/>
    </source>
</evidence>
<evidence type="ECO:0000256" key="3">
    <source>
        <dbReference type="ARBA" id="ARBA00022989"/>
    </source>
</evidence>
<dbReference type="InterPro" id="IPR036259">
    <property type="entry name" value="MFS_trans_sf"/>
</dbReference>
<dbReference type="PANTHER" id="PTHR23502">
    <property type="entry name" value="MAJOR FACILITATOR SUPERFAMILY"/>
    <property type="match status" value="1"/>
</dbReference>
<dbReference type="KEGG" id="bnn:FOA43_003758"/>
<dbReference type="GO" id="GO:0022857">
    <property type="term" value="F:transmembrane transporter activity"/>
    <property type="evidence" value="ECO:0007669"/>
    <property type="project" value="InterPro"/>
</dbReference>
<feature type="transmembrane region" description="Helical" evidence="6">
    <location>
        <begin position="159"/>
        <end position="178"/>
    </location>
</feature>
<keyword evidence="2 6" id="KW-0812">Transmembrane</keyword>
<feature type="transmembrane region" description="Helical" evidence="6">
    <location>
        <begin position="377"/>
        <end position="399"/>
    </location>
</feature>
<feature type="transmembrane region" description="Helical" evidence="6">
    <location>
        <begin position="490"/>
        <end position="514"/>
    </location>
</feature>
<feature type="region of interest" description="Disordered" evidence="5">
    <location>
        <begin position="31"/>
        <end position="58"/>
    </location>
</feature>
<reference evidence="7" key="1">
    <citation type="submission" date="2020-10" db="EMBL/GenBank/DDBJ databases">
        <authorList>
            <person name="Roach M.J.R."/>
        </authorList>
    </citation>
    <scope>NUCLEOTIDE SEQUENCE</scope>
    <source>
        <strain evidence="7">CBS 1945</strain>
    </source>
</reference>
<feature type="transmembrane region" description="Helical" evidence="6">
    <location>
        <begin position="520"/>
        <end position="543"/>
    </location>
</feature>
<protein>
    <recommendedName>
        <fullName evidence="9">Major facilitator superfamily (MFS) profile domain-containing protein</fullName>
    </recommendedName>
</protein>
<evidence type="ECO:0000256" key="4">
    <source>
        <dbReference type="ARBA" id="ARBA00023136"/>
    </source>
</evidence>
<comment type="subcellular location">
    <subcellularLocation>
        <location evidence="1">Membrane</location>
        <topology evidence="1">Multi-pass membrane protein</topology>
    </subcellularLocation>
</comment>
<dbReference type="GO" id="GO:0000324">
    <property type="term" value="C:fungal-type vacuole"/>
    <property type="evidence" value="ECO:0007669"/>
    <property type="project" value="TreeGrafter"/>
</dbReference>
<dbReference type="AlphaFoldDB" id="A0A875RQA7"/>
<feature type="transmembrane region" description="Helical" evidence="6">
    <location>
        <begin position="274"/>
        <end position="294"/>
    </location>
</feature>
<dbReference type="GeneID" id="62197158"/>
<evidence type="ECO:0000256" key="5">
    <source>
        <dbReference type="SAM" id="MobiDB-lite"/>
    </source>
</evidence>
<dbReference type="PANTHER" id="PTHR23502:SF34">
    <property type="entry name" value="PROTEIN HOL1"/>
    <property type="match status" value="1"/>
</dbReference>
<keyword evidence="4 6" id="KW-0472">Membrane</keyword>
<feature type="transmembrane region" description="Helical" evidence="6">
    <location>
        <begin position="185"/>
        <end position="203"/>
    </location>
</feature>
<keyword evidence="3 6" id="KW-1133">Transmembrane helix</keyword>
<evidence type="ECO:0000256" key="1">
    <source>
        <dbReference type="ARBA" id="ARBA00004141"/>
    </source>
</evidence>
<feature type="transmembrane region" description="Helical" evidence="6">
    <location>
        <begin position="119"/>
        <end position="139"/>
    </location>
</feature>
<dbReference type="GO" id="GO:0005886">
    <property type="term" value="C:plasma membrane"/>
    <property type="evidence" value="ECO:0007669"/>
    <property type="project" value="TreeGrafter"/>
</dbReference>
<feature type="transmembrane region" description="Helical" evidence="6">
    <location>
        <begin position="245"/>
        <end position="267"/>
    </location>
</feature>
<gene>
    <name evidence="7" type="ORF">FOA43_003758</name>
</gene>
<evidence type="ECO:0000256" key="6">
    <source>
        <dbReference type="SAM" id="Phobius"/>
    </source>
</evidence>
<feature type="compositionally biased region" description="Low complexity" evidence="5">
    <location>
        <begin position="38"/>
        <end position="53"/>
    </location>
</feature>
<dbReference type="RefSeq" id="XP_038779935.1">
    <property type="nucleotide sequence ID" value="XM_038924007.1"/>
</dbReference>
<dbReference type="SUPFAM" id="SSF103473">
    <property type="entry name" value="MFS general substrate transporter"/>
    <property type="match status" value="1"/>
</dbReference>